<proteinExistence type="inferred from homology"/>
<dbReference type="UniPathway" id="UPA00053">
    <property type="reaction ID" value="UER00088"/>
</dbReference>
<dbReference type="Pfam" id="PF01202">
    <property type="entry name" value="SKI"/>
    <property type="match status" value="1"/>
</dbReference>
<evidence type="ECO:0000313" key="9">
    <source>
        <dbReference type="Proteomes" id="UP000075531"/>
    </source>
</evidence>
<feature type="binding site" evidence="7">
    <location>
        <position position="134"/>
    </location>
    <ligand>
        <name>substrate</name>
    </ligand>
</feature>
<accession>A0A151B7G5</accession>
<dbReference type="EMBL" id="LTBA01000001">
    <property type="protein sequence ID" value="KYH35682.1"/>
    <property type="molecule type" value="Genomic_DNA"/>
</dbReference>
<keyword evidence="7" id="KW-0963">Cytoplasm</keyword>
<reference evidence="8 9" key="1">
    <citation type="submission" date="2016-02" db="EMBL/GenBank/DDBJ databases">
        <title>Genome sequence of Clostridium tepidiprofundi DSM 19306.</title>
        <authorList>
            <person name="Poehlein A."/>
            <person name="Daniel R."/>
        </authorList>
    </citation>
    <scope>NUCLEOTIDE SEQUENCE [LARGE SCALE GENOMIC DNA]</scope>
    <source>
        <strain evidence="8 9">DSM 19306</strain>
    </source>
</reference>
<organism evidence="8 9">
    <name type="scientific">Clostridium tepidiprofundi DSM 19306</name>
    <dbReference type="NCBI Taxonomy" id="1121338"/>
    <lineage>
        <taxon>Bacteria</taxon>
        <taxon>Bacillati</taxon>
        <taxon>Bacillota</taxon>
        <taxon>Clostridia</taxon>
        <taxon>Eubacteriales</taxon>
        <taxon>Clostridiaceae</taxon>
        <taxon>Clostridium</taxon>
    </lineage>
</organism>
<dbReference type="InterPro" id="IPR000623">
    <property type="entry name" value="Shikimate_kinase/TSH1"/>
</dbReference>
<evidence type="ECO:0000256" key="6">
    <source>
        <dbReference type="ARBA" id="ARBA00023141"/>
    </source>
</evidence>
<feature type="binding site" evidence="7">
    <location>
        <position position="14"/>
    </location>
    <ligand>
        <name>Mg(2+)</name>
        <dbReference type="ChEBI" id="CHEBI:18420"/>
    </ligand>
</feature>
<comment type="cofactor">
    <cofactor evidence="7">
        <name>Mg(2+)</name>
        <dbReference type="ChEBI" id="CHEBI:18420"/>
    </cofactor>
    <text evidence="7">Binds 1 Mg(2+) ion per subunit.</text>
</comment>
<comment type="caution">
    <text evidence="8">The sequence shown here is derived from an EMBL/GenBank/DDBJ whole genome shotgun (WGS) entry which is preliminary data.</text>
</comment>
<dbReference type="RefSeq" id="WP_066820855.1">
    <property type="nucleotide sequence ID" value="NZ_LTBA01000001.1"/>
</dbReference>
<keyword evidence="7" id="KW-0479">Metal-binding</keyword>
<keyword evidence="6 7" id="KW-0057">Aromatic amino acid biosynthesis</keyword>
<dbReference type="EC" id="2.7.1.71" evidence="7"/>
<dbReference type="OrthoDB" id="9800332at2"/>
<evidence type="ECO:0000256" key="4">
    <source>
        <dbReference type="ARBA" id="ARBA00022777"/>
    </source>
</evidence>
<evidence type="ECO:0000256" key="3">
    <source>
        <dbReference type="ARBA" id="ARBA00022741"/>
    </source>
</evidence>
<keyword evidence="1 7" id="KW-0028">Amino-acid biosynthesis</keyword>
<feature type="binding site" evidence="7">
    <location>
        <begin position="10"/>
        <end position="15"/>
    </location>
    <ligand>
        <name>ATP</name>
        <dbReference type="ChEBI" id="CHEBI:30616"/>
    </ligand>
</feature>
<comment type="pathway">
    <text evidence="7">Metabolic intermediate biosynthesis; chorismate biosynthesis; chorismate from D-erythrose 4-phosphate and phosphoenolpyruvate: step 5/7.</text>
</comment>
<comment type="caution">
    <text evidence="7">Lacks conserved residue(s) required for the propagation of feature annotation.</text>
</comment>
<comment type="similarity">
    <text evidence="7">Belongs to the shikimate kinase family.</text>
</comment>
<keyword evidence="9" id="KW-1185">Reference proteome</keyword>
<dbReference type="GO" id="GO:0004765">
    <property type="term" value="F:shikimate kinase activity"/>
    <property type="evidence" value="ECO:0007669"/>
    <property type="project" value="UniProtKB-UniRule"/>
</dbReference>
<keyword evidence="5 7" id="KW-0067">ATP-binding</keyword>
<dbReference type="PANTHER" id="PTHR21087">
    <property type="entry name" value="SHIKIMATE KINASE"/>
    <property type="match status" value="1"/>
</dbReference>
<comment type="catalytic activity">
    <reaction evidence="7">
        <text>shikimate + ATP = 3-phosphoshikimate + ADP + H(+)</text>
        <dbReference type="Rhea" id="RHEA:13121"/>
        <dbReference type="ChEBI" id="CHEBI:15378"/>
        <dbReference type="ChEBI" id="CHEBI:30616"/>
        <dbReference type="ChEBI" id="CHEBI:36208"/>
        <dbReference type="ChEBI" id="CHEBI:145989"/>
        <dbReference type="ChEBI" id="CHEBI:456216"/>
        <dbReference type="EC" id="2.7.1.71"/>
    </reaction>
</comment>
<dbReference type="PATRIC" id="fig|1121338.3.peg.76"/>
<keyword evidence="7" id="KW-0460">Magnesium</keyword>
<evidence type="ECO:0000256" key="1">
    <source>
        <dbReference type="ARBA" id="ARBA00022605"/>
    </source>
</evidence>
<dbReference type="GO" id="GO:0008652">
    <property type="term" value="P:amino acid biosynthetic process"/>
    <property type="evidence" value="ECO:0007669"/>
    <property type="project" value="UniProtKB-KW"/>
</dbReference>
<evidence type="ECO:0000256" key="7">
    <source>
        <dbReference type="HAMAP-Rule" id="MF_00109"/>
    </source>
</evidence>
<dbReference type="GO" id="GO:0009073">
    <property type="term" value="P:aromatic amino acid family biosynthetic process"/>
    <property type="evidence" value="ECO:0007669"/>
    <property type="project" value="UniProtKB-KW"/>
</dbReference>
<dbReference type="GO" id="GO:0005524">
    <property type="term" value="F:ATP binding"/>
    <property type="evidence" value="ECO:0007669"/>
    <property type="project" value="UniProtKB-UniRule"/>
</dbReference>
<dbReference type="SUPFAM" id="SSF52540">
    <property type="entry name" value="P-loop containing nucleoside triphosphate hydrolases"/>
    <property type="match status" value="1"/>
</dbReference>
<dbReference type="GO" id="GO:0000287">
    <property type="term" value="F:magnesium ion binding"/>
    <property type="evidence" value="ECO:0007669"/>
    <property type="project" value="UniProtKB-UniRule"/>
</dbReference>
<evidence type="ECO:0000256" key="5">
    <source>
        <dbReference type="ARBA" id="ARBA00022840"/>
    </source>
</evidence>
<feature type="binding site" evidence="7">
    <location>
        <position position="116"/>
    </location>
    <ligand>
        <name>ATP</name>
        <dbReference type="ChEBI" id="CHEBI:30616"/>
    </ligand>
</feature>
<keyword evidence="2 7" id="KW-0808">Transferase</keyword>
<dbReference type="InterPro" id="IPR031322">
    <property type="entry name" value="Shikimate/glucono_kinase"/>
</dbReference>
<dbReference type="CDD" id="cd00464">
    <property type="entry name" value="SK"/>
    <property type="match status" value="1"/>
</dbReference>
<dbReference type="InterPro" id="IPR027417">
    <property type="entry name" value="P-loop_NTPase"/>
</dbReference>
<dbReference type="GO" id="GO:0005829">
    <property type="term" value="C:cytosol"/>
    <property type="evidence" value="ECO:0007669"/>
    <property type="project" value="TreeGrafter"/>
</dbReference>
<dbReference type="STRING" id="1121338.CLTEP_00750"/>
<keyword evidence="4 7" id="KW-0418">Kinase</keyword>
<feature type="binding site" evidence="7">
    <location>
        <position position="56"/>
    </location>
    <ligand>
        <name>substrate</name>
    </ligand>
</feature>
<protein>
    <recommendedName>
        <fullName evidence="7">Shikimate kinase</fullName>
        <shortName evidence="7">SK</shortName>
        <ecNumber evidence="7">2.7.1.71</ecNumber>
    </recommendedName>
</protein>
<evidence type="ECO:0000256" key="2">
    <source>
        <dbReference type="ARBA" id="ARBA00022679"/>
    </source>
</evidence>
<comment type="subunit">
    <text evidence="7">Monomer.</text>
</comment>
<feature type="binding site" evidence="7">
    <location>
        <position position="78"/>
    </location>
    <ligand>
        <name>substrate</name>
    </ligand>
</feature>
<name>A0A151B7G5_9CLOT</name>
<gene>
    <name evidence="7 8" type="primary">aroK</name>
    <name evidence="8" type="ORF">CLTEP_00750</name>
</gene>
<dbReference type="PRINTS" id="PR01100">
    <property type="entry name" value="SHIKIMTKNASE"/>
</dbReference>
<keyword evidence="3 7" id="KW-0547">Nucleotide-binding</keyword>
<feature type="binding site" evidence="7">
    <location>
        <position position="32"/>
    </location>
    <ligand>
        <name>substrate</name>
    </ligand>
</feature>
<dbReference type="AlphaFoldDB" id="A0A151B7G5"/>
<dbReference type="PANTHER" id="PTHR21087:SF16">
    <property type="entry name" value="SHIKIMATE KINASE 1, CHLOROPLASTIC"/>
    <property type="match status" value="1"/>
</dbReference>
<dbReference type="Proteomes" id="UP000075531">
    <property type="component" value="Unassembled WGS sequence"/>
</dbReference>
<comment type="function">
    <text evidence="7">Catalyzes the specific phosphorylation of the 3-hydroxyl group of shikimic acid using ATP as a cosubstrate.</text>
</comment>
<dbReference type="HAMAP" id="MF_00109">
    <property type="entry name" value="Shikimate_kinase"/>
    <property type="match status" value="1"/>
</dbReference>
<comment type="subcellular location">
    <subcellularLocation>
        <location evidence="7">Cytoplasm</location>
    </subcellularLocation>
</comment>
<dbReference type="GO" id="GO:0009423">
    <property type="term" value="P:chorismate biosynthetic process"/>
    <property type="evidence" value="ECO:0007669"/>
    <property type="project" value="UniProtKB-UniRule"/>
</dbReference>
<sequence length="166" mass="19104">MNIIIVGMPCSGKSTLGKILSEKIGYSLIDTDSVIENNENMTIEEIFKKKGEEYFRFKEKELVDEFINCSNTIIVCGGGLPIYNNNMKKLNEIGITVFLDVKLSEIYRRAMLLDDRPLLNNNLKETLENMYKRRIEIYRKAHIIIEGNENAVDVILSTLESSRYDI</sequence>
<evidence type="ECO:0000313" key="8">
    <source>
        <dbReference type="EMBL" id="KYH35682.1"/>
    </source>
</evidence>
<dbReference type="Gene3D" id="3.40.50.300">
    <property type="entry name" value="P-loop containing nucleotide triphosphate hydrolases"/>
    <property type="match status" value="1"/>
</dbReference>